<proteinExistence type="predicted"/>
<evidence type="ECO:0000313" key="3">
    <source>
        <dbReference type="Proteomes" id="UP000321570"/>
    </source>
</evidence>
<dbReference type="Proteomes" id="UP000321570">
    <property type="component" value="Unassembled WGS sequence"/>
</dbReference>
<reference evidence="2 3" key="1">
    <citation type="submission" date="2019-07" db="EMBL/GenBank/DDBJ databases">
        <authorList>
            <person name="Jastrzebski P J."/>
            <person name="Paukszto L."/>
            <person name="Jastrzebski P J."/>
        </authorList>
    </citation>
    <scope>NUCLEOTIDE SEQUENCE [LARGE SCALE GENOMIC DNA]</scope>
    <source>
        <strain evidence="2 3">WMS-il1</strain>
    </source>
</reference>
<dbReference type="AlphaFoldDB" id="A0A564YUX9"/>
<gene>
    <name evidence="2" type="ORF">WMSIL1_LOCUS9838</name>
</gene>
<organism evidence="2 3">
    <name type="scientific">Hymenolepis diminuta</name>
    <name type="common">Rat tapeworm</name>
    <dbReference type="NCBI Taxonomy" id="6216"/>
    <lineage>
        <taxon>Eukaryota</taxon>
        <taxon>Metazoa</taxon>
        <taxon>Spiralia</taxon>
        <taxon>Lophotrochozoa</taxon>
        <taxon>Platyhelminthes</taxon>
        <taxon>Cestoda</taxon>
        <taxon>Eucestoda</taxon>
        <taxon>Cyclophyllidea</taxon>
        <taxon>Hymenolepididae</taxon>
        <taxon>Hymenolepis</taxon>
    </lineage>
</organism>
<protein>
    <submittedName>
        <fullName evidence="2">Uncharacterized protein</fullName>
    </submittedName>
</protein>
<feature type="compositionally biased region" description="Polar residues" evidence="1">
    <location>
        <begin position="76"/>
        <end position="95"/>
    </location>
</feature>
<feature type="region of interest" description="Disordered" evidence="1">
    <location>
        <begin position="1"/>
        <end position="27"/>
    </location>
</feature>
<evidence type="ECO:0000313" key="2">
    <source>
        <dbReference type="EMBL" id="VUZ51062.1"/>
    </source>
</evidence>
<keyword evidence="3" id="KW-1185">Reference proteome</keyword>
<accession>A0A564YUX9</accession>
<dbReference type="EMBL" id="CABIJS010000421">
    <property type="protein sequence ID" value="VUZ51062.1"/>
    <property type="molecule type" value="Genomic_DNA"/>
</dbReference>
<feature type="compositionally biased region" description="Low complexity" evidence="1">
    <location>
        <begin position="138"/>
        <end position="151"/>
    </location>
</feature>
<evidence type="ECO:0000256" key="1">
    <source>
        <dbReference type="SAM" id="MobiDB-lite"/>
    </source>
</evidence>
<name>A0A564YUX9_HYMDI</name>
<feature type="region of interest" description="Disordered" evidence="1">
    <location>
        <begin position="66"/>
        <end position="151"/>
    </location>
</feature>
<sequence>MMQSSSSSDDDSTSFDEPSLSRRGGYGADFQDLKYRMISRSQYPDETDSIASNRSRRTAVLSKVNEAEALSRRSGFESQQSIPRANLLSTRTSSMKVHRPMPTSSSASIYSFADDNRSPHHVVTLQTPVLSAEDRSSSDQSNQWSSSDLSSIRSCSAISVPVTSYDKAK</sequence>
<feature type="non-terminal residue" evidence="2">
    <location>
        <position position="169"/>
    </location>
</feature>
<feature type="compositionally biased region" description="Basic and acidic residues" evidence="1">
    <location>
        <begin position="66"/>
        <end position="75"/>
    </location>
</feature>